<feature type="compositionally biased region" description="Low complexity" evidence="1">
    <location>
        <begin position="96"/>
        <end position="114"/>
    </location>
</feature>
<feature type="region of interest" description="Disordered" evidence="1">
    <location>
        <begin position="283"/>
        <end position="325"/>
    </location>
</feature>
<feature type="compositionally biased region" description="Polar residues" evidence="1">
    <location>
        <begin position="156"/>
        <end position="192"/>
    </location>
</feature>
<accession>A0A067SJS1</accession>
<dbReference type="HOGENOM" id="CLU_855420_0_0_1"/>
<gene>
    <name evidence="2" type="ORF">GALMADRAFT_146678</name>
</gene>
<evidence type="ECO:0000256" key="1">
    <source>
        <dbReference type="SAM" id="MobiDB-lite"/>
    </source>
</evidence>
<feature type="region of interest" description="Disordered" evidence="1">
    <location>
        <begin position="94"/>
        <end position="196"/>
    </location>
</feature>
<dbReference type="OrthoDB" id="2210012at2759"/>
<evidence type="ECO:0000313" key="2">
    <source>
        <dbReference type="EMBL" id="KDR67934.1"/>
    </source>
</evidence>
<dbReference type="Proteomes" id="UP000027222">
    <property type="component" value="Unassembled WGS sequence"/>
</dbReference>
<keyword evidence="3" id="KW-1185">Reference proteome</keyword>
<dbReference type="AlphaFoldDB" id="A0A067SJS1"/>
<name>A0A067SJS1_GALM3</name>
<dbReference type="EMBL" id="KL142411">
    <property type="protein sequence ID" value="KDR67934.1"/>
    <property type="molecule type" value="Genomic_DNA"/>
</dbReference>
<organism evidence="2 3">
    <name type="scientific">Galerina marginata (strain CBS 339.88)</name>
    <dbReference type="NCBI Taxonomy" id="685588"/>
    <lineage>
        <taxon>Eukaryota</taxon>
        <taxon>Fungi</taxon>
        <taxon>Dikarya</taxon>
        <taxon>Basidiomycota</taxon>
        <taxon>Agaricomycotina</taxon>
        <taxon>Agaricomycetes</taxon>
        <taxon>Agaricomycetidae</taxon>
        <taxon>Agaricales</taxon>
        <taxon>Agaricineae</taxon>
        <taxon>Strophariaceae</taxon>
        <taxon>Galerina</taxon>
    </lineage>
</organism>
<sequence>MDIDIDWCLTCEKRVEGDSPYCSPDCHDRAGPSHYYYSQSDHLSSSILDNDDDEDDVIFHTIDDAAHTPQSYRWTGNDSAGISAWAADIPSGAPAGGISSPTDDSSSFYSLSGGTYRQPPPNLLKTQRRLVPPTLSVATPPSVLPPPSTPMVTPKRQMSSAAQPGNASTGHTSLRSAATESSLVATPASSQPVPIAAASRRPSIIDDMYCHVRSWVSPSPAPVSTKPHPQTPVLRVDLQKFAFPPRTTTFPPVKIVSSPQSLRGFSEQSAGCWVAGPVLVEQPQTKRPNIYEPSRGRKPTTELPFRHDDHPSFRTRGRKASRAAA</sequence>
<protein>
    <submittedName>
        <fullName evidence="2">Uncharacterized protein</fullName>
    </submittedName>
</protein>
<evidence type="ECO:0000313" key="3">
    <source>
        <dbReference type="Proteomes" id="UP000027222"/>
    </source>
</evidence>
<proteinExistence type="predicted"/>
<feature type="compositionally biased region" description="Basic residues" evidence="1">
    <location>
        <begin position="313"/>
        <end position="325"/>
    </location>
</feature>
<reference evidence="3" key="1">
    <citation type="journal article" date="2014" name="Proc. Natl. Acad. Sci. U.S.A.">
        <title>Extensive sampling of basidiomycete genomes demonstrates inadequacy of the white-rot/brown-rot paradigm for wood decay fungi.</title>
        <authorList>
            <person name="Riley R."/>
            <person name="Salamov A.A."/>
            <person name="Brown D.W."/>
            <person name="Nagy L.G."/>
            <person name="Floudas D."/>
            <person name="Held B.W."/>
            <person name="Levasseur A."/>
            <person name="Lombard V."/>
            <person name="Morin E."/>
            <person name="Otillar R."/>
            <person name="Lindquist E.A."/>
            <person name="Sun H."/>
            <person name="LaButti K.M."/>
            <person name="Schmutz J."/>
            <person name="Jabbour D."/>
            <person name="Luo H."/>
            <person name="Baker S.E."/>
            <person name="Pisabarro A.G."/>
            <person name="Walton J.D."/>
            <person name="Blanchette R.A."/>
            <person name="Henrissat B."/>
            <person name="Martin F."/>
            <person name="Cullen D."/>
            <person name="Hibbett D.S."/>
            <person name="Grigoriev I.V."/>
        </authorList>
    </citation>
    <scope>NUCLEOTIDE SEQUENCE [LARGE SCALE GENOMIC DNA]</scope>
    <source>
        <strain evidence="3">CBS 339.88</strain>
    </source>
</reference>